<name>A0A7J6VC63_THATH</name>
<comment type="caution">
    <text evidence="2">The sequence shown here is derived from an EMBL/GenBank/DDBJ whole genome shotgun (WGS) entry which is preliminary data.</text>
</comment>
<evidence type="ECO:0000313" key="3">
    <source>
        <dbReference type="Proteomes" id="UP000554482"/>
    </source>
</evidence>
<keyword evidence="3" id="KW-1185">Reference proteome</keyword>
<dbReference type="Proteomes" id="UP000554482">
    <property type="component" value="Unassembled WGS sequence"/>
</dbReference>
<reference evidence="2 3" key="1">
    <citation type="submission" date="2020-06" db="EMBL/GenBank/DDBJ databases">
        <title>Transcriptomic and genomic resources for Thalictrum thalictroides and T. hernandezii: Facilitating candidate gene discovery in an emerging model plant lineage.</title>
        <authorList>
            <person name="Arias T."/>
            <person name="Riano-Pachon D.M."/>
            <person name="Di Stilio V.S."/>
        </authorList>
    </citation>
    <scope>NUCLEOTIDE SEQUENCE [LARGE SCALE GENOMIC DNA]</scope>
    <source>
        <strain evidence="3">cv. WT478/WT964</strain>
        <tissue evidence="2">Leaves</tissue>
    </source>
</reference>
<accession>A0A7J6VC63</accession>
<dbReference type="EMBL" id="JABWDY010035014">
    <property type="protein sequence ID" value="KAF5182251.1"/>
    <property type="molecule type" value="Genomic_DNA"/>
</dbReference>
<sequence length="150" mass="16486">MILWPHQQAATAAPVMEQGLSSSMNQNTAWAQTVGLDTMEVNCSQIAQTWATMGLLSEEDATYYGIHITDVNNVDPLPFDSDPDLKPKEICTHEAQTVHPKQSPPTSNHADQSHLEIMNSISPPPPLHTTTLRSTGVRIQEPTQYTSAPR</sequence>
<evidence type="ECO:0000256" key="1">
    <source>
        <dbReference type="SAM" id="MobiDB-lite"/>
    </source>
</evidence>
<organism evidence="2 3">
    <name type="scientific">Thalictrum thalictroides</name>
    <name type="common">Rue-anemone</name>
    <name type="synonym">Anemone thalictroides</name>
    <dbReference type="NCBI Taxonomy" id="46969"/>
    <lineage>
        <taxon>Eukaryota</taxon>
        <taxon>Viridiplantae</taxon>
        <taxon>Streptophyta</taxon>
        <taxon>Embryophyta</taxon>
        <taxon>Tracheophyta</taxon>
        <taxon>Spermatophyta</taxon>
        <taxon>Magnoliopsida</taxon>
        <taxon>Ranunculales</taxon>
        <taxon>Ranunculaceae</taxon>
        <taxon>Thalictroideae</taxon>
        <taxon>Thalictrum</taxon>
    </lineage>
</organism>
<evidence type="ECO:0000313" key="2">
    <source>
        <dbReference type="EMBL" id="KAF5182251.1"/>
    </source>
</evidence>
<proteinExistence type="predicted"/>
<feature type="compositionally biased region" description="Polar residues" evidence="1">
    <location>
        <begin position="141"/>
        <end position="150"/>
    </location>
</feature>
<feature type="region of interest" description="Disordered" evidence="1">
    <location>
        <begin position="95"/>
        <end position="150"/>
    </location>
</feature>
<dbReference type="AlphaFoldDB" id="A0A7J6VC63"/>
<protein>
    <submittedName>
        <fullName evidence="2">Uncharacterized protein</fullName>
    </submittedName>
</protein>
<gene>
    <name evidence="2" type="ORF">FRX31_028163</name>
</gene>